<keyword evidence="2" id="KW-0238">DNA-binding</keyword>
<evidence type="ECO:0000256" key="3">
    <source>
        <dbReference type="ARBA" id="ARBA00023172"/>
    </source>
</evidence>
<dbReference type="InterPro" id="IPR032874">
    <property type="entry name" value="DDE_dom"/>
</dbReference>
<dbReference type="Proteomes" id="UP000220836">
    <property type="component" value="Unassembled WGS sequence"/>
</dbReference>
<keyword evidence="1" id="KW-0815">Transposition</keyword>
<dbReference type="Pfam" id="PF13610">
    <property type="entry name" value="DDE_Tnp_IS240"/>
    <property type="match status" value="1"/>
</dbReference>
<keyword evidence="6" id="KW-1185">Reference proteome</keyword>
<evidence type="ECO:0000256" key="2">
    <source>
        <dbReference type="ARBA" id="ARBA00023125"/>
    </source>
</evidence>
<dbReference type="InterPro" id="IPR052183">
    <property type="entry name" value="IS_Transposase"/>
</dbReference>
<dbReference type="EMBL" id="FXYH01000029">
    <property type="protein sequence ID" value="SMX50295.1"/>
    <property type="molecule type" value="Genomic_DNA"/>
</dbReference>
<evidence type="ECO:0000313" key="6">
    <source>
        <dbReference type="Proteomes" id="UP000220836"/>
    </source>
</evidence>
<reference evidence="5 6" key="1">
    <citation type="submission" date="2017-05" db="EMBL/GenBank/DDBJ databases">
        <authorList>
            <person name="Song R."/>
            <person name="Chenine A.L."/>
            <person name="Ruprecht R.M."/>
        </authorList>
    </citation>
    <scope>NUCLEOTIDE SEQUENCE [LARGE SCALE GENOMIC DNA]</scope>
    <source>
        <strain evidence="5 6">CECT 8663</strain>
    </source>
</reference>
<dbReference type="GO" id="GO:0003677">
    <property type="term" value="F:DNA binding"/>
    <property type="evidence" value="ECO:0007669"/>
    <property type="project" value="UniProtKB-KW"/>
</dbReference>
<evidence type="ECO:0000259" key="4">
    <source>
        <dbReference type="Pfam" id="PF13610"/>
    </source>
</evidence>
<gene>
    <name evidence="5" type="ORF">PEV8663_04587</name>
</gene>
<dbReference type="AlphaFoldDB" id="A0A238L5D6"/>
<dbReference type="InterPro" id="IPR047930">
    <property type="entry name" value="Transpos_IS6"/>
</dbReference>
<organism evidence="5 6">
    <name type="scientific">Pelagimonas varians</name>
    <dbReference type="NCBI Taxonomy" id="696760"/>
    <lineage>
        <taxon>Bacteria</taxon>
        <taxon>Pseudomonadati</taxon>
        <taxon>Pseudomonadota</taxon>
        <taxon>Alphaproteobacteria</taxon>
        <taxon>Rhodobacterales</taxon>
        <taxon>Roseobacteraceae</taxon>
        <taxon>Pelagimonas</taxon>
    </lineage>
</organism>
<evidence type="ECO:0000256" key="1">
    <source>
        <dbReference type="ARBA" id="ARBA00022578"/>
    </source>
</evidence>
<accession>A0A238L5D6</accession>
<protein>
    <recommendedName>
        <fullName evidence="4">DDE domain-containing protein</fullName>
    </recommendedName>
</protein>
<name>A0A238L5D6_9RHOB</name>
<sequence length="196" mass="22723">MFLERGIDVSYETIRRWVAKFGPSFARRMRSRQPLPGDIWHLDEVVVNSQSRKFWLWCPGDQNGVVLDEILQRKRDRKAAKRLLFRLMKKLGRTPKRFITDKLRSFGAAKREIAPGVEHRSHKGLNNRAENSHLPFQMRKRAMQGYRSPGSLQRFVSIHSTIRNCFSVPASRCSALSIRCHCLEAFDAWNDAVAVS</sequence>
<dbReference type="PANTHER" id="PTHR35528:SF3">
    <property type="entry name" value="BLL1675 PROTEIN"/>
    <property type="match status" value="1"/>
</dbReference>
<keyword evidence="3" id="KW-0233">DNA recombination</keyword>
<feature type="domain" description="DDE" evidence="4">
    <location>
        <begin position="39"/>
        <end position="166"/>
    </location>
</feature>
<dbReference type="GO" id="GO:0006310">
    <property type="term" value="P:DNA recombination"/>
    <property type="evidence" value="ECO:0007669"/>
    <property type="project" value="UniProtKB-KW"/>
</dbReference>
<dbReference type="GO" id="GO:0032196">
    <property type="term" value="P:transposition"/>
    <property type="evidence" value="ECO:0007669"/>
    <property type="project" value="UniProtKB-KW"/>
</dbReference>
<dbReference type="NCBIfam" id="NF033587">
    <property type="entry name" value="transpos_IS6"/>
    <property type="match status" value="1"/>
</dbReference>
<dbReference type="PANTHER" id="PTHR35528">
    <property type="entry name" value="BLL1675 PROTEIN"/>
    <property type="match status" value="1"/>
</dbReference>
<evidence type="ECO:0000313" key="5">
    <source>
        <dbReference type="EMBL" id="SMX50295.1"/>
    </source>
</evidence>
<proteinExistence type="predicted"/>